<evidence type="ECO:0000259" key="13">
    <source>
        <dbReference type="PROSITE" id="PS51787"/>
    </source>
</evidence>
<dbReference type="Proteomes" id="UP000053927">
    <property type="component" value="Unassembled WGS sequence"/>
</dbReference>
<dbReference type="GO" id="GO:0004252">
    <property type="term" value="F:serine-type endopeptidase activity"/>
    <property type="evidence" value="ECO:0007669"/>
    <property type="project" value="UniProtKB-UniRule"/>
</dbReference>
<dbReference type="InterPro" id="IPR008268">
    <property type="entry name" value="Peptidase_S16_AS"/>
</dbReference>
<dbReference type="RefSeq" id="XP_007310736.1">
    <property type="nucleotide sequence ID" value="XM_007310674.1"/>
</dbReference>
<feature type="coiled-coil region" evidence="10">
    <location>
        <begin position="471"/>
        <end position="504"/>
    </location>
</feature>
<organism evidence="14 15">
    <name type="scientific">Stereum hirsutum (strain FP-91666)</name>
    <name type="common">White-rot fungus</name>
    <dbReference type="NCBI Taxonomy" id="721885"/>
    <lineage>
        <taxon>Eukaryota</taxon>
        <taxon>Fungi</taxon>
        <taxon>Dikarya</taxon>
        <taxon>Basidiomycota</taxon>
        <taxon>Agaricomycotina</taxon>
        <taxon>Agaricomycetes</taxon>
        <taxon>Russulales</taxon>
        <taxon>Stereaceae</taxon>
        <taxon>Stereum</taxon>
    </lineage>
</organism>
<dbReference type="Pfam" id="PF22667">
    <property type="entry name" value="Lon_lid"/>
    <property type="match status" value="1"/>
</dbReference>
<keyword evidence="15" id="KW-1185">Reference proteome</keyword>
<feature type="region of interest" description="Disordered" evidence="11">
    <location>
        <begin position="294"/>
        <end position="351"/>
    </location>
</feature>
<dbReference type="InterPro" id="IPR014721">
    <property type="entry name" value="Ribsml_uS5_D2-typ_fold_subgr"/>
</dbReference>
<feature type="compositionally biased region" description="Low complexity" evidence="11">
    <location>
        <begin position="294"/>
        <end position="310"/>
    </location>
</feature>
<dbReference type="GeneID" id="18800092"/>
<gene>
    <name evidence="14" type="ORF">STEHIDRAFT_150722</name>
</gene>
<dbReference type="Pfam" id="PF00004">
    <property type="entry name" value="AAA"/>
    <property type="match status" value="1"/>
</dbReference>
<feature type="compositionally biased region" description="Polar residues" evidence="11">
    <location>
        <begin position="514"/>
        <end position="525"/>
    </location>
</feature>
<feature type="compositionally biased region" description="Low complexity" evidence="11">
    <location>
        <begin position="409"/>
        <end position="425"/>
    </location>
</feature>
<dbReference type="Gene3D" id="3.40.50.300">
    <property type="entry name" value="P-loop containing nucleotide triphosphate hydrolases"/>
    <property type="match status" value="1"/>
</dbReference>
<evidence type="ECO:0000313" key="14">
    <source>
        <dbReference type="EMBL" id="EIM80122.1"/>
    </source>
</evidence>
<feature type="active site" evidence="7">
    <location>
        <position position="943"/>
    </location>
</feature>
<evidence type="ECO:0000256" key="6">
    <source>
        <dbReference type="ARBA" id="ARBA00050665"/>
    </source>
</evidence>
<feature type="region of interest" description="Disordered" evidence="11">
    <location>
        <begin position="409"/>
        <end position="432"/>
    </location>
</feature>
<dbReference type="InterPro" id="IPR003959">
    <property type="entry name" value="ATPase_AAA_core"/>
</dbReference>
<keyword evidence="5 8" id="KW-0067">ATP-binding</keyword>
<evidence type="ECO:0000256" key="5">
    <source>
        <dbReference type="ARBA" id="ARBA00022840"/>
    </source>
</evidence>
<dbReference type="Gene3D" id="1.10.8.60">
    <property type="match status" value="1"/>
</dbReference>
<dbReference type="EC" id="3.4.21.-" evidence="9"/>
<dbReference type="PRINTS" id="PR00830">
    <property type="entry name" value="ENDOLAPTASE"/>
</dbReference>
<dbReference type="InterPro" id="IPR003111">
    <property type="entry name" value="Lon_prtase_N"/>
</dbReference>
<accession>R7S0P6</accession>
<feature type="compositionally biased region" description="Low complexity" evidence="11">
    <location>
        <begin position="769"/>
        <end position="792"/>
    </location>
</feature>
<dbReference type="SMART" id="SM00382">
    <property type="entry name" value="AAA"/>
    <property type="match status" value="1"/>
</dbReference>
<dbReference type="FunFam" id="3.40.50.300:FF:000021">
    <property type="entry name" value="Lon protease homolog"/>
    <property type="match status" value="1"/>
</dbReference>
<dbReference type="EMBL" id="JH687399">
    <property type="protein sequence ID" value="EIM80122.1"/>
    <property type="molecule type" value="Genomic_DNA"/>
</dbReference>
<dbReference type="InterPro" id="IPR008269">
    <property type="entry name" value="Lon_proteolytic"/>
</dbReference>
<dbReference type="eggNOG" id="KOG2004">
    <property type="taxonomic scope" value="Eukaryota"/>
</dbReference>
<dbReference type="KEGG" id="shs:STEHIDRAFT_150722"/>
<keyword evidence="2 8" id="KW-0547">Nucleotide-binding</keyword>
<keyword evidence="3 7" id="KW-0378">Hydrolase</keyword>
<dbReference type="PROSITE" id="PS01046">
    <property type="entry name" value="LON_SER"/>
    <property type="match status" value="1"/>
</dbReference>
<reference evidence="15" key="1">
    <citation type="journal article" date="2012" name="Science">
        <title>The Paleozoic origin of enzymatic lignin decomposition reconstructed from 31 fungal genomes.</title>
        <authorList>
            <person name="Floudas D."/>
            <person name="Binder M."/>
            <person name="Riley R."/>
            <person name="Barry K."/>
            <person name="Blanchette R.A."/>
            <person name="Henrissat B."/>
            <person name="Martinez A.T."/>
            <person name="Otillar R."/>
            <person name="Spatafora J.W."/>
            <person name="Yadav J.S."/>
            <person name="Aerts A."/>
            <person name="Benoit I."/>
            <person name="Boyd A."/>
            <person name="Carlson A."/>
            <person name="Copeland A."/>
            <person name="Coutinho P.M."/>
            <person name="de Vries R.P."/>
            <person name="Ferreira P."/>
            <person name="Findley K."/>
            <person name="Foster B."/>
            <person name="Gaskell J."/>
            <person name="Glotzer D."/>
            <person name="Gorecki P."/>
            <person name="Heitman J."/>
            <person name="Hesse C."/>
            <person name="Hori C."/>
            <person name="Igarashi K."/>
            <person name="Jurgens J.A."/>
            <person name="Kallen N."/>
            <person name="Kersten P."/>
            <person name="Kohler A."/>
            <person name="Kuees U."/>
            <person name="Kumar T.K.A."/>
            <person name="Kuo A."/>
            <person name="LaButti K."/>
            <person name="Larrondo L.F."/>
            <person name="Lindquist E."/>
            <person name="Ling A."/>
            <person name="Lombard V."/>
            <person name="Lucas S."/>
            <person name="Lundell T."/>
            <person name="Martin R."/>
            <person name="McLaughlin D.J."/>
            <person name="Morgenstern I."/>
            <person name="Morin E."/>
            <person name="Murat C."/>
            <person name="Nagy L.G."/>
            <person name="Nolan M."/>
            <person name="Ohm R.A."/>
            <person name="Patyshakuliyeva A."/>
            <person name="Rokas A."/>
            <person name="Ruiz-Duenas F.J."/>
            <person name="Sabat G."/>
            <person name="Salamov A."/>
            <person name="Samejima M."/>
            <person name="Schmutz J."/>
            <person name="Slot J.C."/>
            <person name="St John F."/>
            <person name="Stenlid J."/>
            <person name="Sun H."/>
            <person name="Sun S."/>
            <person name="Syed K."/>
            <person name="Tsang A."/>
            <person name="Wiebenga A."/>
            <person name="Young D."/>
            <person name="Pisabarro A."/>
            <person name="Eastwood D.C."/>
            <person name="Martin F."/>
            <person name="Cullen D."/>
            <person name="Grigoriev I.V."/>
            <person name="Hibbett D.S."/>
        </authorList>
    </citation>
    <scope>NUCLEOTIDE SEQUENCE [LARGE SCALE GENOMIC DNA]</scope>
    <source>
        <strain evidence="15">FP-91666</strain>
    </source>
</reference>
<dbReference type="PROSITE" id="PS51786">
    <property type="entry name" value="LON_PROTEOLYTIC"/>
    <property type="match status" value="1"/>
</dbReference>
<evidence type="ECO:0000256" key="9">
    <source>
        <dbReference type="RuleBase" id="RU000592"/>
    </source>
</evidence>
<evidence type="ECO:0000256" key="4">
    <source>
        <dbReference type="ARBA" id="ARBA00022825"/>
    </source>
</evidence>
<dbReference type="OrthoDB" id="2411602at2759"/>
<dbReference type="CDD" id="cd19500">
    <property type="entry name" value="RecA-like_Lon"/>
    <property type="match status" value="1"/>
</dbReference>
<evidence type="ECO:0000256" key="8">
    <source>
        <dbReference type="RuleBase" id="RU000591"/>
    </source>
</evidence>
<proteinExistence type="inferred from homology"/>
<dbReference type="PROSITE" id="PS51787">
    <property type="entry name" value="LON_N"/>
    <property type="match status" value="1"/>
</dbReference>
<feature type="domain" description="Lon proteolytic" evidence="12">
    <location>
        <begin position="837"/>
        <end position="1038"/>
    </location>
</feature>
<evidence type="ECO:0000256" key="3">
    <source>
        <dbReference type="ARBA" id="ARBA00022801"/>
    </source>
</evidence>
<protein>
    <recommendedName>
        <fullName evidence="9">Lon protease homolog</fullName>
        <ecNumber evidence="9">3.4.21.-</ecNumber>
    </recommendedName>
</protein>
<feature type="active site" evidence="7">
    <location>
        <position position="986"/>
    </location>
</feature>
<dbReference type="InterPro" id="IPR046336">
    <property type="entry name" value="Lon_prtase_N_sf"/>
</dbReference>
<dbReference type="PANTHER" id="PTHR10046">
    <property type="entry name" value="ATP DEPENDENT LON PROTEASE FAMILY MEMBER"/>
    <property type="match status" value="1"/>
</dbReference>
<dbReference type="Gene3D" id="3.30.230.10">
    <property type="match status" value="1"/>
</dbReference>
<dbReference type="SUPFAM" id="SSF52540">
    <property type="entry name" value="P-loop containing nucleoside triphosphate hydrolases"/>
    <property type="match status" value="1"/>
</dbReference>
<dbReference type="GO" id="GO:0004176">
    <property type="term" value="F:ATP-dependent peptidase activity"/>
    <property type="evidence" value="ECO:0007669"/>
    <property type="project" value="UniProtKB-UniRule"/>
</dbReference>
<name>R7S0P6_STEHR</name>
<evidence type="ECO:0000259" key="12">
    <source>
        <dbReference type="PROSITE" id="PS51786"/>
    </source>
</evidence>
<feature type="region of interest" description="Disordered" evidence="11">
    <location>
        <begin position="509"/>
        <end position="531"/>
    </location>
</feature>
<dbReference type="GO" id="GO:0005524">
    <property type="term" value="F:ATP binding"/>
    <property type="evidence" value="ECO:0007669"/>
    <property type="project" value="UniProtKB-KW"/>
</dbReference>
<dbReference type="SUPFAM" id="SSF54211">
    <property type="entry name" value="Ribosomal protein S5 domain 2-like"/>
    <property type="match status" value="1"/>
</dbReference>
<dbReference type="InterPro" id="IPR003593">
    <property type="entry name" value="AAA+_ATPase"/>
</dbReference>
<dbReference type="GO" id="GO:0030163">
    <property type="term" value="P:protein catabolic process"/>
    <property type="evidence" value="ECO:0007669"/>
    <property type="project" value="InterPro"/>
</dbReference>
<sequence length="1055" mass="114978">MATTTSLELPTLALPHPLVLLPSARVIVPITAPVAEALIRLADSAAENGQTPVVAAVPLLPPQQSKKNSEKLQTPKLNEWGVVARVVRLVRPPTRSSSQPHLLALQGLSRVRLLDVEAASPSFSKRDPIPLLAYERASLSPPNSGALIRTGGDGYGDGQDDGERPSKEEFISFKNAALRMLERLSQDTTQSRKREAWVKIMGLVEDLEEERAGWMADMLVSTAGVEYADKIAHLSTPTTSTRIKHATSLFIKLTSISEVSTKIASAVDESLSKQQKEFFLRQQLAAIQAELSALNRPSPSPNNSFQNPNNRTWNKSSRPGNADWPERVDGSASTNEGQGSELDREGQEEDDMLDVKRKIEAMEVGSEERRVGVNEWRRLKRIPQQSAEYGVVRNYLEWLTSLPWPSSSLIEASDSSPSSTSSSTQSPPPQSLRSRAFLTNAQRQLDADHYGLDRVKRRLIEYLAVVRLREMMAAEEEARQIEAEAKAEAERMAEAKEVDAAEQAVMASKERDVSQTLAGEQTQVEGQHERMPKLAETVRRRKPRRVKGPILLFVGPPGTGKTSLGQSIAKALGRPFQRIALGGVRDEGEIRGHRRTYVASGPGTIVQALRKAGRSDLVLLLDEVDKVGQSNFHGDPSAALLEVLDPEQNHAFNDHYINVPIDLSQVLFICTANTLDTIAAPLLDRCEIIHLSGYTYDEKLHIARRFLLPKQLSVNGLTPAQLDLSDPALLHIVSHYTREAGVRSLERAIGSVVRFKAVEWAEYIDADASSSTSSSSHASPSMSPASTSTASDGNNSITNTDPVQNALVKYRPTVEIDELENILGIARWDEETIGDREPRRGVVYGLVVTGMGEGEIMPVESIAVPGNGKLKLTGSLGNVIKESGELALSWVKTHAYELGVTSSRTQDPLVTRRGVDVASGEDTSKIDIHLHLPAGAQKKDGPSAGIAMTCAFVSLLTGACVPPNVAMTGEITLRGRVTPVGGIKEKVLGAHRAGITTVILPWANRKDVKHDVPQEVRNGMTFVFAKTVKEALEAAFGKDTLAWRGEEAVLVESRL</sequence>
<evidence type="ECO:0000256" key="1">
    <source>
        <dbReference type="ARBA" id="ARBA00022670"/>
    </source>
</evidence>
<comment type="catalytic activity">
    <reaction evidence="6">
        <text>Hydrolysis of proteins in presence of ATP.</text>
        <dbReference type="EC" id="3.4.21.53"/>
    </reaction>
</comment>
<evidence type="ECO:0000256" key="7">
    <source>
        <dbReference type="PROSITE-ProRule" id="PRU01122"/>
    </source>
</evidence>
<dbReference type="OMA" id="ICTANTM"/>
<feature type="region of interest" description="Disordered" evidence="11">
    <location>
        <begin position="769"/>
        <end position="801"/>
    </location>
</feature>
<dbReference type="Pfam" id="PF05362">
    <property type="entry name" value="Lon_C"/>
    <property type="match status" value="1"/>
</dbReference>
<dbReference type="Pfam" id="PF02190">
    <property type="entry name" value="LON_substr_bdg"/>
    <property type="match status" value="1"/>
</dbReference>
<keyword evidence="4 7" id="KW-0720">Serine protease</keyword>
<dbReference type="InterPro" id="IPR054594">
    <property type="entry name" value="Lon_lid"/>
</dbReference>
<comment type="similarity">
    <text evidence="7 8">Belongs to the peptidase S16 family.</text>
</comment>
<evidence type="ECO:0000256" key="11">
    <source>
        <dbReference type="SAM" id="MobiDB-lite"/>
    </source>
</evidence>
<evidence type="ECO:0000313" key="15">
    <source>
        <dbReference type="Proteomes" id="UP000053927"/>
    </source>
</evidence>
<dbReference type="AlphaFoldDB" id="R7S0P6"/>
<dbReference type="Gene3D" id="2.30.130.40">
    <property type="entry name" value="LON domain-like"/>
    <property type="match status" value="1"/>
</dbReference>
<keyword evidence="10" id="KW-0175">Coiled coil</keyword>
<evidence type="ECO:0000256" key="10">
    <source>
        <dbReference type="SAM" id="Coils"/>
    </source>
</evidence>
<dbReference type="InterPro" id="IPR027065">
    <property type="entry name" value="Lon_Prtase"/>
</dbReference>
<dbReference type="InterPro" id="IPR020568">
    <property type="entry name" value="Ribosomal_Su5_D2-typ_SF"/>
</dbReference>
<dbReference type="Gene3D" id="1.20.58.1480">
    <property type="match status" value="1"/>
</dbReference>
<feature type="domain" description="Lon N-terminal" evidence="13">
    <location>
        <begin position="9"/>
        <end position="254"/>
    </location>
</feature>
<dbReference type="InterPro" id="IPR027417">
    <property type="entry name" value="P-loop_NTPase"/>
</dbReference>
<dbReference type="GO" id="GO:0006508">
    <property type="term" value="P:proteolysis"/>
    <property type="evidence" value="ECO:0007669"/>
    <property type="project" value="UniProtKB-KW"/>
</dbReference>
<evidence type="ECO:0000256" key="2">
    <source>
        <dbReference type="ARBA" id="ARBA00022741"/>
    </source>
</evidence>
<keyword evidence="1 7" id="KW-0645">Protease</keyword>
<dbReference type="Gene3D" id="1.20.5.5270">
    <property type="match status" value="1"/>
</dbReference>
<dbReference type="GO" id="GO:0016887">
    <property type="term" value="F:ATP hydrolysis activity"/>
    <property type="evidence" value="ECO:0007669"/>
    <property type="project" value="InterPro"/>
</dbReference>